<name>A0A9P7E3J8_9AGAM</name>
<evidence type="ECO:0000256" key="1">
    <source>
        <dbReference type="SAM" id="MobiDB-lite"/>
    </source>
</evidence>
<feature type="region of interest" description="Disordered" evidence="1">
    <location>
        <begin position="150"/>
        <end position="323"/>
    </location>
</feature>
<dbReference type="OrthoDB" id="2673769at2759"/>
<feature type="compositionally biased region" description="Polar residues" evidence="1">
    <location>
        <begin position="297"/>
        <end position="323"/>
    </location>
</feature>
<dbReference type="GeneID" id="64599265"/>
<dbReference type="RefSeq" id="XP_041167960.1">
    <property type="nucleotide sequence ID" value="XM_041305501.1"/>
</dbReference>
<evidence type="ECO:0000313" key="3">
    <source>
        <dbReference type="Proteomes" id="UP000719766"/>
    </source>
</evidence>
<feature type="compositionally biased region" description="Low complexity" evidence="1">
    <location>
        <begin position="228"/>
        <end position="237"/>
    </location>
</feature>
<keyword evidence="3" id="KW-1185">Reference proteome</keyword>
<protein>
    <submittedName>
        <fullName evidence="2">Uncharacterized protein</fullName>
    </submittedName>
</protein>
<feature type="compositionally biased region" description="Low complexity" evidence="1">
    <location>
        <begin position="1"/>
        <end position="37"/>
    </location>
</feature>
<evidence type="ECO:0000313" key="2">
    <source>
        <dbReference type="EMBL" id="KAG1810295.1"/>
    </source>
</evidence>
<accession>A0A9P7E3J8</accession>
<sequence>MDSSSSSSPVQSSSPHSSSAQMSSPTILSSPDSSSPSGMTLLLNALHLSVSQQSKPAPSQADESLFFKSDKTSNSRLSRKYLSYPPNPAPLELHYAAQEMKSKFQLEFSLEETQKLQEQLESGLSQMSTPTLYKGYKAKLASREAFLKPAAAFPPHPSSGLPCIGTREPSEPSDPDLSDESHPDELPEDSDHGSEDSCQAKLSKTKKLPPRGPGGKFLPKSHLDPKNSSSAFTSSASLPLDTPEMNEQQLTPDKEEPEDREVSDREVNKDLREDDKESLPDAPRPNTILLPAFQWDTGVSQTIPRESSTQIVPSVQPPTSTRN</sequence>
<proteinExistence type="predicted"/>
<feature type="compositionally biased region" description="Basic and acidic residues" evidence="1">
    <location>
        <begin position="179"/>
        <end position="195"/>
    </location>
</feature>
<feature type="region of interest" description="Disordered" evidence="1">
    <location>
        <begin position="1"/>
        <end position="83"/>
    </location>
</feature>
<comment type="caution">
    <text evidence="2">The sequence shown here is derived from an EMBL/GenBank/DDBJ whole genome shotgun (WGS) entry which is preliminary data.</text>
</comment>
<reference evidence="2" key="1">
    <citation type="journal article" date="2020" name="New Phytol.">
        <title>Comparative genomics reveals dynamic genome evolution in host specialist ectomycorrhizal fungi.</title>
        <authorList>
            <person name="Lofgren L.A."/>
            <person name="Nguyen N.H."/>
            <person name="Vilgalys R."/>
            <person name="Ruytinx J."/>
            <person name="Liao H.L."/>
            <person name="Branco S."/>
            <person name="Kuo A."/>
            <person name="LaButti K."/>
            <person name="Lipzen A."/>
            <person name="Andreopoulos W."/>
            <person name="Pangilinan J."/>
            <person name="Riley R."/>
            <person name="Hundley H."/>
            <person name="Na H."/>
            <person name="Barry K."/>
            <person name="Grigoriev I.V."/>
            <person name="Stajich J.E."/>
            <person name="Kennedy P.G."/>
        </authorList>
    </citation>
    <scope>NUCLEOTIDE SEQUENCE</scope>
    <source>
        <strain evidence="2">S12</strain>
    </source>
</reference>
<dbReference type="AlphaFoldDB" id="A0A9P7E3J8"/>
<organism evidence="2 3">
    <name type="scientific">Suillus plorans</name>
    <dbReference type="NCBI Taxonomy" id="116603"/>
    <lineage>
        <taxon>Eukaryota</taxon>
        <taxon>Fungi</taxon>
        <taxon>Dikarya</taxon>
        <taxon>Basidiomycota</taxon>
        <taxon>Agaricomycotina</taxon>
        <taxon>Agaricomycetes</taxon>
        <taxon>Agaricomycetidae</taxon>
        <taxon>Boletales</taxon>
        <taxon>Suillineae</taxon>
        <taxon>Suillaceae</taxon>
        <taxon>Suillus</taxon>
    </lineage>
</organism>
<dbReference type="Proteomes" id="UP000719766">
    <property type="component" value="Unassembled WGS sequence"/>
</dbReference>
<feature type="compositionally biased region" description="Basic and acidic residues" evidence="1">
    <location>
        <begin position="260"/>
        <end position="279"/>
    </location>
</feature>
<gene>
    <name evidence="2" type="ORF">HD556DRAFT_1436018</name>
</gene>
<dbReference type="EMBL" id="JABBWE010000001">
    <property type="protein sequence ID" value="KAG1810295.1"/>
    <property type="molecule type" value="Genomic_DNA"/>
</dbReference>